<gene>
    <name evidence="15" type="ORF">SCF082_LOCUS37207</name>
</gene>
<keyword evidence="9 11" id="KW-0546">Nucleotide metabolism</keyword>
<feature type="binding site" evidence="11">
    <location>
        <begin position="803"/>
        <end position="808"/>
    </location>
    <ligand>
        <name>ITP</name>
        <dbReference type="ChEBI" id="CHEBI:61402"/>
    </ligand>
</feature>
<evidence type="ECO:0000313" key="16">
    <source>
        <dbReference type="Proteomes" id="UP001642464"/>
    </source>
</evidence>
<keyword evidence="11" id="KW-0460">Magnesium</keyword>
<comment type="catalytic activity">
    <reaction evidence="11">
        <text>ITP + H2O = IMP + diphosphate + H(+)</text>
        <dbReference type="Rhea" id="RHEA:29399"/>
        <dbReference type="ChEBI" id="CHEBI:15377"/>
        <dbReference type="ChEBI" id="CHEBI:15378"/>
        <dbReference type="ChEBI" id="CHEBI:33019"/>
        <dbReference type="ChEBI" id="CHEBI:58053"/>
        <dbReference type="ChEBI" id="CHEBI:61402"/>
        <dbReference type="EC" id="3.6.1.66"/>
    </reaction>
</comment>
<keyword evidence="11" id="KW-0547">Nucleotide-binding</keyword>
<evidence type="ECO:0000256" key="1">
    <source>
        <dbReference type="ARBA" id="ARBA00001966"/>
    </source>
</evidence>
<keyword evidence="11" id="KW-0963">Cytoplasm</keyword>
<dbReference type="CDD" id="cd00515">
    <property type="entry name" value="HAM1"/>
    <property type="match status" value="1"/>
</dbReference>
<evidence type="ECO:0000259" key="14">
    <source>
        <dbReference type="Pfam" id="PF03315"/>
    </source>
</evidence>
<feature type="binding site" evidence="11">
    <location>
        <begin position="865"/>
        <end position="866"/>
    </location>
    <ligand>
        <name>ITP</name>
        <dbReference type="ChEBI" id="CHEBI:61402"/>
    </ligand>
</feature>
<dbReference type="PANTHER" id="PTHR30182">
    <property type="entry name" value="L-SERINE DEHYDRATASE"/>
    <property type="match status" value="1"/>
</dbReference>
<evidence type="ECO:0000256" key="4">
    <source>
        <dbReference type="ARBA" id="ARBA00022485"/>
    </source>
</evidence>
<feature type="binding site" evidence="11">
    <location>
        <position position="865"/>
    </location>
    <ligand>
        <name>Mg(2+)</name>
        <dbReference type="ChEBI" id="CHEBI:18420"/>
    </ligand>
</feature>
<keyword evidence="7" id="KW-0408">Iron</keyword>
<keyword evidence="4" id="KW-0004">4Fe-4S</keyword>
<evidence type="ECO:0000256" key="3">
    <source>
        <dbReference type="ARBA" id="ARBA00022432"/>
    </source>
</evidence>
<evidence type="ECO:0000256" key="9">
    <source>
        <dbReference type="ARBA" id="ARBA00023080"/>
    </source>
</evidence>
<comment type="catalytic activity">
    <reaction evidence="11">
        <text>dITP + H2O = dIMP + diphosphate + H(+)</text>
        <dbReference type="Rhea" id="RHEA:28342"/>
        <dbReference type="ChEBI" id="CHEBI:15377"/>
        <dbReference type="ChEBI" id="CHEBI:15378"/>
        <dbReference type="ChEBI" id="CHEBI:33019"/>
        <dbReference type="ChEBI" id="CHEBI:61194"/>
        <dbReference type="ChEBI" id="CHEBI:61382"/>
        <dbReference type="EC" id="3.6.1.66"/>
    </reaction>
</comment>
<dbReference type="InterPro" id="IPR002637">
    <property type="entry name" value="RdgB/HAM1"/>
</dbReference>
<reference evidence="15 16" key="1">
    <citation type="submission" date="2024-02" db="EMBL/GenBank/DDBJ databases">
        <authorList>
            <person name="Chen Y."/>
            <person name="Shah S."/>
            <person name="Dougan E. K."/>
            <person name="Thang M."/>
            <person name="Chan C."/>
        </authorList>
    </citation>
    <scope>NUCLEOTIDE SEQUENCE [LARGE SCALE GENOMIC DNA]</scope>
</reference>
<dbReference type="Pfam" id="PF03313">
    <property type="entry name" value="SDH_alpha"/>
    <property type="match status" value="1"/>
</dbReference>
<dbReference type="EMBL" id="CAXAMM010037780">
    <property type="protein sequence ID" value="CAK9077601.1"/>
    <property type="molecule type" value="Genomic_DNA"/>
</dbReference>
<dbReference type="NCBIfam" id="TIGR00042">
    <property type="entry name" value="RdgB/HAM1 family non-canonical purine NTP pyrophosphatase"/>
    <property type="match status" value="1"/>
</dbReference>
<comment type="similarity">
    <text evidence="11 12">Belongs to the HAM1 NTPase family.</text>
</comment>
<evidence type="ECO:0000256" key="8">
    <source>
        <dbReference type="ARBA" id="ARBA00023014"/>
    </source>
</evidence>
<dbReference type="SUPFAM" id="SSF52972">
    <property type="entry name" value="ITPase-like"/>
    <property type="match status" value="1"/>
</dbReference>
<dbReference type="PANTHER" id="PTHR30182:SF1">
    <property type="entry name" value="L-SERINE DEHYDRATASE 1"/>
    <property type="match status" value="1"/>
</dbReference>
<comment type="cofactor">
    <cofactor evidence="1">
        <name>[4Fe-4S] cluster</name>
        <dbReference type="ChEBI" id="CHEBI:49883"/>
    </cofactor>
</comment>
<dbReference type="InterPro" id="IPR027502">
    <property type="entry name" value="ITPase"/>
</dbReference>
<comment type="subunit">
    <text evidence="11">Homodimer.</text>
</comment>
<accession>A0ABP0PPW6</accession>
<comment type="pathway">
    <text evidence="2">Carbohydrate biosynthesis; gluconeogenesis.</text>
</comment>
<dbReference type="EC" id="3.6.1.66" evidence="11"/>
<comment type="cofactor">
    <cofactor evidence="11">
        <name>Mg(2+)</name>
        <dbReference type="ChEBI" id="CHEBI:18420"/>
    </cofactor>
    <cofactor evidence="11">
        <name>Mn(2+)</name>
        <dbReference type="ChEBI" id="CHEBI:29035"/>
    </cofactor>
    <text evidence="11">Binds 1 divalent metal cation per subunit; can use either Mg(2+) or Mn(2+).</text>
</comment>
<evidence type="ECO:0000256" key="2">
    <source>
        <dbReference type="ARBA" id="ARBA00004742"/>
    </source>
</evidence>
<keyword evidence="11 12" id="KW-0378">Hydrolase</keyword>
<dbReference type="Pfam" id="PF03315">
    <property type="entry name" value="SDH_beta"/>
    <property type="match status" value="1"/>
</dbReference>
<evidence type="ECO:0000256" key="6">
    <source>
        <dbReference type="ARBA" id="ARBA00022723"/>
    </source>
</evidence>
<dbReference type="Gene3D" id="3.40.50.2000">
    <property type="entry name" value="Glycogen Phosphorylase B"/>
    <property type="match status" value="2"/>
</dbReference>
<dbReference type="InterPro" id="IPR002213">
    <property type="entry name" value="UDP_glucos_trans"/>
</dbReference>
<evidence type="ECO:0000256" key="11">
    <source>
        <dbReference type="HAMAP-Rule" id="MF_03148"/>
    </source>
</evidence>
<evidence type="ECO:0000313" key="15">
    <source>
        <dbReference type="EMBL" id="CAK9077601.1"/>
    </source>
</evidence>
<feature type="binding site" evidence="11">
    <location>
        <position position="836"/>
    </location>
    <ligand>
        <name>Mg(2+)</name>
        <dbReference type="ChEBI" id="CHEBI:18420"/>
    </ligand>
</feature>
<feature type="binding site" evidence="11">
    <location>
        <begin position="970"/>
        <end position="971"/>
    </location>
    <ligand>
        <name>ITP</name>
        <dbReference type="ChEBI" id="CHEBI:61402"/>
    </ligand>
</feature>
<dbReference type="Pfam" id="PF01725">
    <property type="entry name" value="Ham1p_like"/>
    <property type="match status" value="1"/>
</dbReference>
<keyword evidence="8" id="KW-0411">Iron-sulfur</keyword>
<dbReference type="Proteomes" id="UP001642464">
    <property type="component" value="Unassembled WGS sequence"/>
</dbReference>
<dbReference type="Gene3D" id="3.90.950.10">
    <property type="match status" value="1"/>
</dbReference>
<keyword evidence="11" id="KW-0464">Manganese</keyword>
<comment type="subcellular location">
    <subcellularLocation>
        <location evidence="11">Cytoplasm</location>
    </subcellularLocation>
</comment>
<dbReference type="InterPro" id="IPR029009">
    <property type="entry name" value="ASB_dom_sf"/>
</dbReference>
<evidence type="ECO:0000256" key="12">
    <source>
        <dbReference type="RuleBase" id="RU003781"/>
    </source>
</evidence>
<evidence type="ECO:0000259" key="13">
    <source>
        <dbReference type="Pfam" id="PF03313"/>
    </source>
</evidence>
<dbReference type="InterPro" id="IPR029001">
    <property type="entry name" value="ITPase-like_fam"/>
</dbReference>
<keyword evidence="3" id="KW-0312">Gluconeogenesis</keyword>
<name>A0ABP0PPW6_9DINO</name>
<evidence type="ECO:0000256" key="5">
    <source>
        <dbReference type="ARBA" id="ARBA00022679"/>
    </source>
</evidence>
<dbReference type="SUPFAM" id="SSF143548">
    <property type="entry name" value="Serine metabolism enzymes domain"/>
    <property type="match status" value="2"/>
</dbReference>
<protein>
    <recommendedName>
        <fullName evidence="11">Inosine triphosphate pyrophosphatase</fullName>
        <shortName evidence="11">ITPase</shortName>
        <shortName evidence="11">Inosine triphosphatase</shortName>
        <ecNumber evidence="11">3.6.1.66</ecNumber>
    </recommendedName>
    <alternativeName>
        <fullName evidence="11">Non-canonical purine NTP pyrophosphatase</fullName>
    </alternativeName>
    <alternativeName>
        <fullName evidence="11">Non-standard purine NTP pyrophosphatase</fullName>
    </alternativeName>
    <alternativeName>
        <fullName evidence="11">Nucleoside-triphosphate diphosphatase</fullName>
    </alternativeName>
    <alternativeName>
        <fullName evidence="11">Nucleoside-triphosphate pyrophosphatase</fullName>
        <shortName evidence="11">NTPase</shortName>
    </alternativeName>
    <alternativeName>
        <fullName evidence="11">XTP/dITP diphosphatase</fullName>
    </alternativeName>
</protein>
<dbReference type="InterPro" id="IPR051318">
    <property type="entry name" value="Fe-S_L-Ser"/>
</dbReference>
<dbReference type="Pfam" id="PF00201">
    <property type="entry name" value="UDPGT"/>
    <property type="match status" value="1"/>
</dbReference>
<evidence type="ECO:0000256" key="7">
    <source>
        <dbReference type="ARBA" id="ARBA00023004"/>
    </source>
</evidence>
<feature type="domain" description="Serine dehydratase beta chain" evidence="14">
    <location>
        <begin position="222"/>
        <end position="328"/>
    </location>
</feature>
<feature type="binding site" evidence="11">
    <location>
        <position position="965"/>
    </location>
    <ligand>
        <name>ITP</name>
        <dbReference type="ChEBI" id="CHEBI:61402"/>
    </ligand>
</feature>
<keyword evidence="5" id="KW-0808">Transferase</keyword>
<comment type="function">
    <text evidence="11">Pyrophosphatase that hydrolyzes non-canonical purine nucleotides such as inosine triphosphate (ITP), deoxyinosine triphosphate (dITP) or xanthosine 5'-triphosphate (XTP) to their respective monophosphate derivatives. The enzyme does not distinguish between the deoxy- and ribose forms. Probably excludes non-canonical purines from RNA and DNA precursor pools, thus preventing their incorporation into RNA and DNA and avoiding chromosomal lesions.</text>
</comment>
<feature type="domain" description="Serine dehydratase-like alpha subunit" evidence="13">
    <location>
        <begin position="415"/>
        <end position="695"/>
    </location>
</feature>
<dbReference type="InterPro" id="IPR005131">
    <property type="entry name" value="Ser_deHydtase_bsu"/>
</dbReference>
<feature type="binding site" evidence="11">
    <location>
        <begin position="941"/>
        <end position="944"/>
    </location>
    <ligand>
        <name>ITP</name>
        <dbReference type="ChEBI" id="CHEBI:61402"/>
    </ligand>
</feature>
<feature type="binding site" evidence="11">
    <location>
        <position position="849"/>
    </location>
    <ligand>
        <name>ITP</name>
        <dbReference type="ChEBI" id="CHEBI:61402"/>
    </ligand>
</feature>
<dbReference type="Gene3D" id="3.30.1330.90">
    <property type="entry name" value="D-3-phosphoglycerate dehydrogenase, domain 3"/>
    <property type="match status" value="1"/>
</dbReference>
<keyword evidence="10" id="KW-0456">Lyase</keyword>
<comment type="catalytic activity">
    <reaction evidence="11">
        <text>XTP + H2O = XMP + diphosphate + H(+)</text>
        <dbReference type="Rhea" id="RHEA:28610"/>
        <dbReference type="ChEBI" id="CHEBI:15377"/>
        <dbReference type="ChEBI" id="CHEBI:15378"/>
        <dbReference type="ChEBI" id="CHEBI:33019"/>
        <dbReference type="ChEBI" id="CHEBI:57464"/>
        <dbReference type="ChEBI" id="CHEBI:61314"/>
        <dbReference type="EC" id="3.6.1.66"/>
    </reaction>
</comment>
<evidence type="ECO:0000256" key="10">
    <source>
        <dbReference type="ARBA" id="ARBA00023239"/>
    </source>
</evidence>
<dbReference type="SUPFAM" id="SSF53756">
    <property type="entry name" value="UDP-Glycosyltransferase/glycogen phosphorylase"/>
    <property type="match status" value="1"/>
</dbReference>
<sequence length="994" mass="107216">MTLEAVYRATFRAHGDADSQLLVVALGREPAEALEGLEVPKNCRCLKHLPQVELLTKASLFVTHAGQNSFTEALSAGTPMVACPGFGDQLANAQRVERLGVGRQVPRPWALDEKQLFQEADVVSALETYEAHVCEAVGTVLRSTECRAKAGALAEEVQRGGGATKAVELILEALFDTPGFVQGAQRSSPFIDPIGTSVFAPRRHRRAVVPPARRVRALWASELLKIGIGPSSSHTVGPMLACRNFAKRLAKQNLLSELSTILVELRGSLALTGIGHGTNKACVLGLHGVAPAEVDPATIEPFLLDVKERGKLLVGFKSDFKEITFSEEDRRPPPRSTCLDVFYYRVWLTVTRVREHLGKKPCTAKAGQDDILLVAEELPLHPNAMICRLLEVRYYSTGGGFILSEEEMLAAGPERNVDIASVVRTNEEASAGKRARRSPEEVSLGLGELWAVMEQCIQRGLEPSKANALLPGPLQIHRQAPQLYATALEVGLPGVLLGRQPVMDELRWLNCYALAEENACMGRLVTAPTNGAAGVVPAVLAYYMRHLRPTQPESEQKDPATFLLTAATVGVLAKEHACISGAAGGCQAEVGTATAMAAAGLMAVLNGTPRQVAAAATSALEHSLGMTCDPVLGLVQAPCIERNSMGATKAVNAVALVRSGASQSLLDLDGVLRVMKETGSAMDKRYRETALGGLAADYERSLQETPQLQEVVTSSMGFQRIQSDPLERGSKKTIFYSSQMLQIGRPMEGKKLYAAQVLRTFRFPSGGALLVAFAFLVTGFTRCTPSFAVMSKRAMPQPIVFVTGNAKKLEEVKQILASGAEELPFEVTSQKVDLPELQGASCEEIAVEKCRLAALEVKGPVMCEDTSLCYHALKGLPGPYIKWFLQSLGHDDLNKLLAGYEDKSAYAQCLFTLCAGPGKEVRVFDGRTEGKIVEARGPTDFGWDPVFEPSESGGQTFAEMSKEAKNAISHRGRALQLLRTWLVNHAETFAQEAA</sequence>
<keyword evidence="6 11" id="KW-0479">Metal-binding</keyword>
<comment type="caution">
    <text evidence="15">The sequence shown here is derived from an EMBL/GenBank/DDBJ whole genome shotgun (WGS) entry which is preliminary data.</text>
</comment>
<keyword evidence="16" id="KW-1185">Reference proteome</keyword>
<dbReference type="InterPro" id="IPR005130">
    <property type="entry name" value="Ser_deHydtase-like_asu"/>
</dbReference>
<organism evidence="15 16">
    <name type="scientific">Durusdinium trenchii</name>
    <dbReference type="NCBI Taxonomy" id="1381693"/>
    <lineage>
        <taxon>Eukaryota</taxon>
        <taxon>Sar</taxon>
        <taxon>Alveolata</taxon>
        <taxon>Dinophyceae</taxon>
        <taxon>Suessiales</taxon>
        <taxon>Symbiodiniaceae</taxon>
        <taxon>Durusdinium</taxon>
    </lineage>
</organism>
<proteinExistence type="inferred from homology"/>
<dbReference type="HAMAP" id="MF_03148">
    <property type="entry name" value="HAM1_NTPase"/>
    <property type="match status" value="1"/>
</dbReference>